<dbReference type="NCBIfam" id="TIGR00690">
    <property type="entry name" value="rpoZ"/>
    <property type="match status" value="1"/>
</dbReference>
<dbReference type="InterPro" id="IPR006110">
    <property type="entry name" value="Pol_omega/Rpo6/RPB6"/>
</dbReference>
<comment type="similarity">
    <text evidence="1 11">Belongs to the RNA polymerase subunit omega family.</text>
</comment>
<accession>A0ABR4XQX6</accession>
<evidence type="ECO:0000256" key="3">
    <source>
        <dbReference type="ARBA" id="ARBA00013725"/>
    </source>
</evidence>
<evidence type="ECO:0000256" key="9">
    <source>
        <dbReference type="ARBA" id="ARBA00029924"/>
    </source>
</evidence>
<protein>
    <recommendedName>
        <fullName evidence="3 11">DNA-directed RNA polymerase subunit omega</fullName>
        <shortName evidence="11">RNAP omega subunit</shortName>
        <ecNumber evidence="2 11">2.7.7.6</ecNumber>
    </recommendedName>
    <alternativeName>
        <fullName evidence="11">RNA polymerase omega subunit</fullName>
    </alternativeName>
    <alternativeName>
        <fullName evidence="9 11">Transcriptase subunit omega</fullName>
    </alternativeName>
</protein>
<evidence type="ECO:0000313" key="12">
    <source>
        <dbReference type="EMBL" id="KGO31566.1"/>
    </source>
</evidence>
<comment type="subunit">
    <text evidence="11">The RNAP catalytic core consists of 2 alpha, 1 beta, 1 beta' and 1 omega subunit. When a sigma factor is associated with the core the holoenzyme is formed, which can initiate transcription.</text>
</comment>
<evidence type="ECO:0000313" key="13">
    <source>
        <dbReference type="Proteomes" id="UP000030023"/>
    </source>
</evidence>
<evidence type="ECO:0000256" key="8">
    <source>
        <dbReference type="ARBA" id="ARBA00024694"/>
    </source>
</evidence>
<evidence type="ECO:0000256" key="11">
    <source>
        <dbReference type="HAMAP-Rule" id="MF_00366"/>
    </source>
</evidence>
<proteinExistence type="inferred from homology"/>
<dbReference type="EMBL" id="AXCV01000302">
    <property type="protein sequence ID" value="KGO31566.1"/>
    <property type="molecule type" value="Genomic_DNA"/>
</dbReference>
<organism evidence="12 13">
    <name type="scientific">Oenococcus alcoholitolerans</name>
    <dbReference type="NCBI Taxonomy" id="931074"/>
    <lineage>
        <taxon>Bacteria</taxon>
        <taxon>Bacillati</taxon>
        <taxon>Bacillota</taxon>
        <taxon>Bacilli</taxon>
        <taxon>Lactobacillales</taxon>
        <taxon>Lactobacillaceae</taxon>
        <taxon>Oenococcus</taxon>
    </lineage>
</organism>
<dbReference type="PANTHER" id="PTHR34476">
    <property type="entry name" value="DNA-DIRECTED RNA POLYMERASE SUBUNIT OMEGA"/>
    <property type="match status" value="1"/>
</dbReference>
<keyword evidence="5 11" id="KW-0808">Transferase</keyword>
<evidence type="ECO:0000256" key="4">
    <source>
        <dbReference type="ARBA" id="ARBA00022478"/>
    </source>
</evidence>
<keyword evidence="7 11" id="KW-0804">Transcription</keyword>
<dbReference type="EC" id="2.7.7.6" evidence="2 11"/>
<dbReference type="Pfam" id="PF01192">
    <property type="entry name" value="RNA_pol_Rpb6"/>
    <property type="match status" value="1"/>
</dbReference>
<comment type="catalytic activity">
    <reaction evidence="10 11">
        <text>RNA(n) + a ribonucleoside 5'-triphosphate = RNA(n+1) + diphosphate</text>
        <dbReference type="Rhea" id="RHEA:21248"/>
        <dbReference type="Rhea" id="RHEA-COMP:14527"/>
        <dbReference type="Rhea" id="RHEA-COMP:17342"/>
        <dbReference type="ChEBI" id="CHEBI:33019"/>
        <dbReference type="ChEBI" id="CHEBI:61557"/>
        <dbReference type="ChEBI" id="CHEBI:140395"/>
        <dbReference type="EC" id="2.7.7.6"/>
    </reaction>
</comment>
<evidence type="ECO:0000256" key="1">
    <source>
        <dbReference type="ARBA" id="ARBA00006711"/>
    </source>
</evidence>
<evidence type="ECO:0000256" key="2">
    <source>
        <dbReference type="ARBA" id="ARBA00012418"/>
    </source>
</evidence>
<dbReference type="InterPro" id="IPR036161">
    <property type="entry name" value="RPB6/omega-like_sf"/>
</dbReference>
<sequence length="104" mass="11979">MYPSVDDLLKKVDSRYKLISLASKRAKELEELPRLKEELLKLRREEKPTDRDKKRMQDLAIQLDSLVGPTLESYKSVKPIGKALEEIDAGNVKIDPIKQDKSED</sequence>
<dbReference type="HAMAP" id="MF_00366">
    <property type="entry name" value="RNApol_bact_RpoZ"/>
    <property type="match status" value="1"/>
</dbReference>
<comment type="caution">
    <text evidence="12">The sequence shown here is derived from an EMBL/GenBank/DDBJ whole genome shotgun (WGS) entry which is preliminary data.</text>
</comment>
<dbReference type="PANTHER" id="PTHR34476:SF1">
    <property type="entry name" value="DNA-DIRECTED RNA POLYMERASE SUBUNIT OMEGA"/>
    <property type="match status" value="1"/>
</dbReference>
<evidence type="ECO:0000256" key="5">
    <source>
        <dbReference type="ARBA" id="ARBA00022679"/>
    </source>
</evidence>
<evidence type="ECO:0000256" key="10">
    <source>
        <dbReference type="ARBA" id="ARBA00048552"/>
    </source>
</evidence>
<dbReference type="Proteomes" id="UP000030023">
    <property type="component" value="Unassembled WGS sequence"/>
</dbReference>
<dbReference type="SMART" id="SM01409">
    <property type="entry name" value="RNA_pol_Rpb6"/>
    <property type="match status" value="1"/>
</dbReference>
<evidence type="ECO:0000256" key="6">
    <source>
        <dbReference type="ARBA" id="ARBA00022695"/>
    </source>
</evidence>
<reference evidence="12 13" key="1">
    <citation type="journal article" date="2014" name="Antonie Van Leeuwenhoek">
        <title>Oenococcus alcoholitolerans sp. nov., a lactic acid bacteria isolated from cachaca and ethanol fermentation processes.</title>
        <authorList>
            <person name="Badotti F."/>
            <person name="Moreira A.P."/>
            <person name="Tonon L.A."/>
            <person name="de Lucena B.T."/>
            <person name="Gomes Fde C."/>
            <person name="Kruger R."/>
            <person name="Thompson C.C."/>
            <person name="de Morais M.A.Jr."/>
            <person name="Rosa C.A."/>
            <person name="Thompson F.L."/>
        </authorList>
    </citation>
    <scope>NUCLEOTIDE SEQUENCE [LARGE SCALE GENOMIC DNA]</scope>
    <source>
        <strain evidence="12 13">UFRJ-M7.2.18</strain>
    </source>
</reference>
<keyword evidence="6 11" id="KW-0548">Nucleotidyltransferase</keyword>
<evidence type="ECO:0000256" key="7">
    <source>
        <dbReference type="ARBA" id="ARBA00023163"/>
    </source>
</evidence>
<dbReference type="GO" id="GO:0000428">
    <property type="term" value="C:DNA-directed RNA polymerase complex"/>
    <property type="evidence" value="ECO:0007669"/>
    <property type="project" value="UniProtKB-KW"/>
</dbReference>
<keyword evidence="4 11" id="KW-0240">DNA-directed RNA polymerase</keyword>
<name>A0ABR4XQX6_9LACO</name>
<keyword evidence="13" id="KW-1185">Reference proteome</keyword>
<dbReference type="SUPFAM" id="SSF63562">
    <property type="entry name" value="RPB6/omega subunit-like"/>
    <property type="match status" value="1"/>
</dbReference>
<gene>
    <name evidence="11" type="primary">rpoZ</name>
    <name evidence="12" type="ORF">Q757_06455</name>
</gene>
<comment type="function">
    <text evidence="8 11">Promotes RNA polymerase assembly. Latches the N- and C-terminal regions of the beta' subunit thereby facilitating its interaction with the beta and alpha subunits.</text>
</comment>
<dbReference type="Gene3D" id="3.90.940.10">
    <property type="match status" value="1"/>
</dbReference>
<dbReference type="InterPro" id="IPR003716">
    <property type="entry name" value="DNA-dir_RNA_pol_omega"/>
</dbReference>